<name>A0A4R6ZWL5_9GAMM</name>
<feature type="domain" description="BD-FAE-like" evidence="2">
    <location>
        <begin position="74"/>
        <end position="266"/>
    </location>
</feature>
<dbReference type="GO" id="GO:0016787">
    <property type="term" value="F:hydrolase activity"/>
    <property type="evidence" value="ECO:0007669"/>
    <property type="project" value="UniProtKB-KW"/>
</dbReference>
<dbReference type="AlphaFoldDB" id="A0A4R6ZWL5"/>
<evidence type="ECO:0000259" key="2">
    <source>
        <dbReference type="Pfam" id="PF20434"/>
    </source>
</evidence>
<organism evidence="3 4">
    <name type="scientific">Halomonas ventosae</name>
    <dbReference type="NCBI Taxonomy" id="229007"/>
    <lineage>
        <taxon>Bacteria</taxon>
        <taxon>Pseudomonadati</taxon>
        <taxon>Pseudomonadota</taxon>
        <taxon>Gammaproteobacteria</taxon>
        <taxon>Oceanospirillales</taxon>
        <taxon>Halomonadaceae</taxon>
        <taxon>Halomonas</taxon>
    </lineage>
</organism>
<dbReference type="Pfam" id="PF20434">
    <property type="entry name" value="BD-FAE"/>
    <property type="match status" value="1"/>
</dbReference>
<dbReference type="InterPro" id="IPR050300">
    <property type="entry name" value="GDXG_lipolytic_enzyme"/>
</dbReference>
<reference evidence="3 4" key="1">
    <citation type="submission" date="2019-03" db="EMBL/GenBank/DDBJ databases">
        <title>Genomic Encyclopedia of Type Strains, Phase III (KMG-III): the genomes of soil and plant-associated and newly described type strains.</title>
        <authorList>
            <person name="Whitman W."/>
        </authorList>
    </citation>
    <scope>NUCLEOTIDE SEQUENCE [LARGE SCALE GENOMIC DNA]</scope>
    <source>
        <strain evidence="3 4">CECT 5797</strain>
    </source>
</reference>
<dbReference type="OrthoDB" id="9771666at2"/>
<dbReference type="InterPro" id="IPR049492">
    <property type="entry name" value="BD-FAE-like_dom"/>
</dbReference>
<dbReference type="InterPro" id="IPR029058">
    <property type="entry name" value="AB_hydrolase_fold"/>
</dbReference>
<dbReference type="PANTHER" id="PTHR48081">
    <property type="entry name" value="AB HYDROLASE SUPERFAMILY PROTEIN C4A8.06C"/>
    <property type="match status" value="1"/>
</dbReference>
<dbReference type="RefSeq" id="WP_133633918.1">
    <property type="nucleotide sequence ID" value="NZ_SNZJ01000001.1"/>
</dbReference>
<gene>
    <name evidence="3" type="ORF">DFP85_101118</name>
</gene>
<proteinExistence type="predicted"/>
<dbReference type="Gene3D" id="3.40.50.1820">
    <property type="entry name" value="alpha/beta hydrolase"/>
    <property type="match status" value="1"/>
</dbReference>
<sequence>MNDYNLAAQAHWSRYLLLALTLLLAGCATHLDRNGEVKSLNDVEPADYGVERLAPLTYTPPDWPEALEARVLLPDTPDDRLRPAALLVHGGGWQRRSPDDMAEIAERLAERGYVTVNVAYRFAPTYRFPAQLHDLQQAMAWIHDRADAWRIDTDRIVGVGYSSGAHLVSLLGVMGSSGPLAAPHGGDHARLAAVLAGGLPSDLFKFDDGRLVVEFIGGTRAEKPEAYRLASPIYHVDADTPPHFLFHGRWDSLVPVDHATDFHAELLSQGVESELYLQHYRGHFTSFLIRDSAIEAGIAFLDRQVREEEPSTALIQTAPTRYATPAPAVSNALSIHADAPLP</sequence>
<keyword evidence="1" id="KW-0378">Hydrolase</keyword>
<comment type="caution">
    <text evidence="3">The sequence shown here is derived from an EMBL/GenBank/DDBJ whole genome shotgun (WGS) entry which is preliminary data.</text>
</comment>
<evidence type="ECO:0000256" key="1">
    <source>
        <dbReference type="ARBA" id="ARBA00022801"/>
    </source>
</evidence>
<evidence type="ECO:0000313" key="3">
    <source>
        <dbReference type="EMBL" id="TDR57303.1"/>
    </source>
</evidence>
<dbReference type="EMBL" id="SNZJ01000001">
    <property type="protein sequence ID" value="TDR57303.1"/>
    <property type="molecule type" value="Genomic_DNA"/>
</dbReference>
<accession>A0A4R6ZWL5</accession>
<evidence type="ECO:0000313" key="4">
    <source>
        <dbReference type="Proteomes" id="UP000295212"/>
    </source>
</evidence>
<dbReference type="SUPFAM" id="SSF53474">
    <property type="entry name" value="alpha/beta-Hydrolases"/>
    <property type="match status" value="1"/>
</dbReference>
<dbReference type="PANTHER" id="PTHR48081:SF13">
    <property type="entry name" value="ALPHA_BETA HYDROLASE"/>
    <property type="match status" value="1"/>
</dbReference>
<protein>
    <submittedName>
        <fullName evidence="3">Acetyl esterase/lipase</fullName>
    </submittedName>
</protein>
<dbReference type="Proteomes" id="UP000295212">
    <property type="component" value="Unassembled WGS sequence"/>
</dbReference>